<dbReference type="AlphaFoldDB" id="A0A0M3I6Y1"/>
<dbReference type="Proteomes" id="UP000036681">
    <property type="component" value="Unplaced"/>
</dbReference>
<accession>A0A0M3I6Y1</accession>
<name>A0A0M3I6Y1_ASCLU</name>
<evidence type="ECO:0000313" key="1">
    <source>
        <dbReference type="Proteomes" id="UP000036681"/>
    </source>
</evidence>
<keyword evidence="1" id="KW-1185">Reference proteome</keyword>
<evidence type="ECO:0000313" key="2">
    <source>
        <dbReference type="WBParaSite" id="ALUE_0001286801-mRNA-1"/>
    </source>
</evidence>
<organism evidence="1 2">
    <name type="scientific">Ascaris lumbricoides</name>
    <name type="common">Giant roundworm</name>
    <dbReference type="NCBI Taxonomy" id="6252"/>
    <lineage>
        <taxon>Eukaryota</taxon>
        <taxon>Metazoa</taxon>
        <taxon>Ecdysozoa</taxon>
        <taxon>Nematoda</taxon>
        <taxon>Chromadorea</taxon>
        <taxon>Rhabditida</taxon>
        <taxon>Spirurina</taxon>
        <taxon>Ascaridomorpha</taxon>
        <taxon>Ascaridoidea</taxon>
        <taxon>Ascarididae</taxon>
        <taxon>Ascaris</taxon>
    </lineage>
</organism>
<reference evidence="2" key="1">
    <citation type="submission" date="2017-02" db="UniProtKB">
        <authorList>
            <consortium name="WormBaseParasite"/>
        </authorList>
    </citation>
    <scope>IDENTIFICATION</scope>
</reference>
<dbReference type="WBParaSite" id="ALUE_0001286801-mRNA-1">
    <property type="protein sequence ID" value="ALUE_0001286801-mRNA-1"/>
    <property type="gene ID" value="ALUE_0001286801"/>
</dbReference>
<proteinExistence type="predicted"/>
<protein>
    <submittedName>
        <fullName evidence="2">HMG box domain-containing protein</fullName>
    </submittedName>
</protein>
<sequence length="45" mass="5341">MAFIASSNHLFQSGTVDDRLMEMSVLWQLLTNSDDYFRYSHHRGY</sequence>